<sequence>MRRAEALCGEQATAQLSLLRYMLSRSNGAFVCPMGHRRLADHRGVHRRTVQRQLFALTQAGLLHAEHEMVDGRARARYVLHVEAVTA</sequence>
<dbReference type="InterPro" id="IPR036388">
    <property type="entry name" value="WH-like_DNA-bd_sf"/>
</dbReference>
<dbReference type="InterPro" id="IPR036390">
    <property type="entry name" value="WH_DNA-bd_sf"/>
</dbReference>
<organism evidence="1 2">
    <name type="scientific">Actinomadura violacea</name>
    <dbReference type="NCBI Taxonomy" id="2819934"/>
    <lineage>
        <taxon>Bacteria</taxon>
        <taxon>Bacillati</taxon>
        <taxon>Actinomycetota</taxon>
        <taxon>Actinomycetes</taxon>
        <taxon>Streptosporangiales</taxon>
        <taxon>Thermomonosporaceae</taxon>
        <taxon>Actinomadura</taxon>
    </lineage>
</organism>
<reference evidence="1 2" key="1">
    <citation type="submission" date="2021-03" db="EMBL/GenBank/DDBJ databases">
        <title>Actinomadura violae sp. nov., isolated from lichen in Thailand.</title>
        <authorList>
            <person name="Kanchanasin P."/>
            <person name="Saeng-In P."/>
            <person name="Phongsopitanun W."/>
            <person name="Yuki M."/>
            <person name="Kudo T."/>
            <person name="Ohkuma M."/>
            <person name="Tanasupawat S."/>
        </authorList>
    </citation>
    <scope>NUCLEOTIDE SEQUENCE [LARGE SCALE GENOMIC DNA]</scope>
    <source>
        <strain evidence="1 2">LCR2-06</strain>
    </source>
</reference>
<dbReference type="Proteomes" id="UP000680206">
    <property type="component" value="Unassembled WGS sequence"/>
</dbReference>
<protein>
    <recommendedName>
        <fullName evidence="3">Helix-turn-helix domain-containing protein</fullName>
    </recommendedName>
</protein>
<dbReference type="RefSeq" id="WP_208245063.1">
    <property type="nucleotide sequence ID" value="NZ_JAGEPF010000018.1"/>
</dbReference>
<dbReference type="SUPFAM" id="SSF46785">
    <property type="entry name" value="Winged helix' DNA-binding domain"/>
    <property type="match status" value="1"/>
</dbReference>
<gene>
    <name evidence="1" type="ORF">J4709_29195</name>
</gene>
<comment type="caution">
    <text evidence="1">The sequence shown here is derived from an EMBL/GenBank/DDBJ whole genome shotgun (WGS) entry which is preliminary data.</text>
</comment>
<dbReference type="EMBL" id="JAGEPF010000018">
    <property type="protein sequence ID" value="MBO2461652.1"/>
    <property type="molecule type" value="Genomic_DNA"/>
</dbReference>
<evidence type="ECO:0000313" key="2">
    <source>
        <dbReference type="Proteomes" id="UP000680206"/>
    </source>
</evidence>
<accession>A0ABS3RY21</accession>
<evidence type="ECO:0000313" key="1">
    <source>
        <dbReference type="EMBL" id="MBO2461652.1"/>
    </source>
</evidence>
<name>A0ABS3RY21_9ACTN</name>
<evidence type="ECO:0008006" key="3">
    <source>
        <dbReference type="Google" id="ProtNLM"/>
    </source>
</evidence>
<keyword evidence="2" id="KW-1185">Reference proteome</keyword>
<proteinExistence type="predicted"/>
<dbReference type="Gene3D" id="1.10.10.10">
    <property type="entry name" value="Winged helix-like DNA-binding domain superfamily/Winged helix DNA-binding domain"/>
    <property type="match status" value="1"/>
</dbReference>